<organism evidence="2 3">
    <name type="scientific">Yarrowia lipolytica</name>
    <name type="common">Candida lipolytica</name>
    <dbReference type="NCBI Taxonomy" id="4952"/>
    <lineage>
        <taxon>Eukaryota</taxon>
        <taxon>Fungi</taxon>
        <taxon>Dikarya</taxon>
        <taxon>Ascomycota</taxon>
        <taxon>Saccharomycotina</taxon>
        <taxon>Dipodascomycetes</taxon>
        <taxon>Dipodascales</taxon>
        <taxon>Dipodascales incertae sedis</taxon>
        <taxon>Yarrowia</taxon>
    </lineage>
</organism>
<evidence type="ECO:0000256" key="1">
    <source>
        <dbReference type="SAM" id="MobiDB-lite"/>
    </source>
</evidence>
<feature type="region of interest" description="Disordered" evidence="1">
    <location>
        <begin position="92"/>
        <end position="122"/>
    </location>
</feature>
<dbReference type="GeneID" id="94582566"/>
<name>A0A1D8N5T4_YARLL</name>
<dbReference type="RefSeq" id="XP_068138003.1">
    <property type="nucleotide sequence ID" value="XM_068281902.1"/>
</dbReference>
<dbReference type="AlphaFoldDB" id="A0A1D8N5T4"/>
<protein>
    <submittedName>
        <fullName evidence="2">Uncharacterized protein</fullName>
    </submittedName>
</protein>
<accession>A0A1D8N5T4</accession>
<dbReference type="EMBL" id="CP017554">
    <property type="protein sequence ID" value="AOW01000.1"/>
    <property type="molecule type" value="Genomic_DNA"/>
</dbReference>
<dbReference type="Proteomes" id="UP000182444">
    <property type="component" value="Chromosome 1B"/>
</dbReference>
<reference evidence="2 3" key="1">
    <citation type="journal article" date="2016" name="PLoS ONE">
        <title>Sequence Assembly of Yarrowia lipolytica Strain W29/CLIB89 Shows Transposable Element Diversity.</title>
        <authorList>
            <person name="Magnan C."/>
            <person name="Yu J."/>
            <person name="Chang I."/>
            <person name="Jahn E."/>
            <person name="Kanomata Y."/>
            <person name="Wu J."/>
            <person name="Zeller M."/>
            <person name="Oakes M."/>
            <person name="Baldi P."/>
            <person name="Sandmeyer S."/>
        </authorList>
    </citation>
    <scope>NUCLEOTIDE SEQUENCE [LARGE SCALE GENOMIC DNA]</scope>
    <source>
        <strain evidence="3">CLIB89(W29)</strain>
    </source>
</reference>
<evidence type="ECO:0000313" key="2">
    <source>
        <dbReference type="EMBL" id="AOW01000.1"/>
    </source>
</evidence>
<evidence type="ECO:0000313" key="3">
    <source>
        <dbReference type="Proteomes" id="UP000182444"/>
    </source>
</evidence>
<gene>
    <name evidence="2" type="ORF">YALI1_B00607g</name>
</gene>
<dbReference type="VEuPathDB" id="FungiDB:YALI1_B00607g"/>
<proteinExistence type="predicted"/>
<sequence length="193" mass="22706">MGRSNVGYCRKWVVESRRESSEPSSIVVENRQNRRQKSFRAFEPFQVVSNFSSLKNHHNRRSKPLERLLCVLKSFLVPFKRKIRQLSRLKSAKNANKGHVSGRRGRRGHVSEWEKAGKKTGQNRLVQIQPPEKCCIKTSDVVCSYHCGCRCWCRCHCRWRRFLLGHVIVCELRLCHVVFRLSKNQTENRKSLE</sequence>